<gene>
    <name evidence="1" type="ORF">SAMN05444169_6725</name>
</gene>
<dbReference type="PROSITE" id="PS51257">
    <property type="entry name" value="PROKAR_LIPOPROTEIN"/>
    <property type="match status" value="1"/>
</dbReference>
<protein>
    <submittedName>
        <fullName evidence="1">Uncharacterized protein</fullName>
    </submittedName>
</protein>
<dbReference type="AlphaFoldDB" id="A0A1M5RRU2"/>
<name>A0A1M5RRU2_9BRAD</name>
<sequence>MSGRLAFVIAAGLALTGCCMNGNGCYIPPPTGMLASWDGLGPLPERHYAKPAKVRKTISTVAPEVDSPSEEDLAKLRPYSKEWGAALDAMNRAADAKLKTKLIICRDCMPPESDDRTGSIAIK</sequence>
<organism evidence="1 2">
    <name type="scientific">Bradyrhizobium erythrophlei</name>
    <dbReference type="NCBI Taxonomy" id="1437360"/>
    <lineage>
        <taxon>Bacteria</taxon>
        <taxon>Pseudomonadati</taxon>
        <taxon>Pseudomonadota</taxon>
        <taxon>Alphaproteobacteria</taxon>
        <taxon>Hyphomicrobiales</taxon>
        <taxon>Nitrobacteraceae</taxon>
        <taxon>Bradyrhizobium</taxon>
    </lineage>
</organism>
<evidence type="ECO:0000313" key="1">
    <source>
        <dbReference type="EMBL" id="SHH28976.1"/>
    </source>
</evidence>
<evidence type="ECO:0000313" key="2">
    <source>
        <dbReference type="Proteomes" id="UP000190675"/>
    </source>
</evidence>
<proteinExistence type="predicted"/>
<accession>A0A1M5RRU2</accession>
<reference evidence="1 2" key="1">
    <citation type="submission" date="2016-11" db="EMBL/GenBank/DDBJ databases">
        <authorList>
            <person name="Jaros S."/>
            <person name="Januszkiewicz K."/>
            <person name="Wedrychowicz H."/>
        </authorList>
    </citation>
    <scope>NUCLEOTIDE SEQUENCE [LARGE SCALE GENOMIC DNA]</scope>
    <source>
        <strain evidence="1 2">GAS242</strain>
    </source>
</reference>
<dbReference type="OrthoDB" id="8255589at2"/>
<dbReference type="EMBL" id="LT670818">
    <property type="protein sequence ID" value="SHH28976.1"/>
    <property type="molecule type" value="Genomic_DNA"/>
</dbReference>
<dbReference type="Proteomes" id="UP000190675">
    <property type="component" value="Chromosome I"/>
</dbReference>
<dbReference type="RefSeq" id="WP_154073572.1">
    <property type="nucleotide sequence ID" value="NZ_LT670818.1"/>
</dbReference>